<organism evidence="2 3">
    <name type="scientific">Planococcus kocurii</name>
    <dbReference type="NCBI Taxonomy" id="1374"/>
    <lineage>
        <taxon>Bacteria</taxon>
        <taxon>Bacillati</taxon>
        <taxon>Bacillota</taxon>
        <taxon>Bacilli</taxon>
        <taxon>Bacillales</taxon>
        <taxon>Caryophanaceae</taxon>
        <taxon>Planococcus</taxon>
    </lineage>
</organism>
<proteinExistence type="predicted"/>
<evidence type="ECO:0000313" key="2">
    <source>
        <dbReference type="EMBL" id="ALS79825.1"/>
    </source>
</evidence>
<dbReference type="SUPFAM" id="SSF53474">
    <property type="entry name" value="alpha/beta-Hydrolases"/>
    <property type="match status" value="1"/>
</dbReference>
<feature type="domain" description="Alpha/beta hydrolase fold-5" evidence="1">
    <location>
        <begin position="64"/>
        <end position="226"/>
    </location>
</feature>
<evidence type="ECO:0000259" key="1">
    <source>
        <dbReference type="Pfam" id="PF12695"/>
    </source>
</evidence>
<dbReference type="EMBL" id="CP013661">
    <property type="protein sequence ID" value="ALS79825.1"/>
    <property type="molecule type" value="Genomic_DNA"/>
</dbReference>
<dbReference type="InterPro" id="IPR029058">
    <property type="entry name" value="AB_hydrolase_fold"/>
</dbReference>
<sequence length="242" mass="26105">MKKWLLRSAVAVFVLLVIAVAGFVVYAQFDYGPSEILTEKVDLSALESDAEGLIFQPATPNGKGVILYQGAKVEKEAYAYLGQSLSEQGFVVSIPQLPLNFGILGSGTAHDIIEEHSEVEEWFLGGHSLGGVAASFYAEDPSAKLSGLYFLGAYPAGDFSDSSLPMLSIYAERDGLSTVTDIEESRKLFSDDSVFVEIKGGNHAQFGLYGEQKGDNAAKIPAIEQQDQVVKALTEWINKNSP</sequence>
<evidence type="ECO:0000313" key="3">
    <source>
        <dbReference type="Proteomes" id="UP000065533"/>
    </source>
</evidence>
<gene>
    <name evidence="2" type="ORF">AUO94_14900</name>
</gene>
<dbReference type="Proteomes" id="UP000065533">
    <property type="component" value="Chromosome"/>
</dbReference>
<protein>
    <submittedName>
        <fullName evidence="2">Carboxymethylenebutenolidase</fullName>
    </submittedName>
</protein>
<dbReference type="RefSeq" id="WP_058386468.1">
    <property type="nucleotide sequence ID" value="NZ_CP013661.2"/>
</dbReference>
<dbReference type="InterPro" id="IPR029059">
    <property type="entry name" value="AB_hydrolase_5"/>
</dbReference>
<accession>A0ABN4JY70</accession>
<dbReference type="Pfam" id="PF12695">
    <property type="entry name" value="Abhydrolase_5"/>
    <property type="match status" value="1"/>
</dbReference>
<keyword evidence="3" id="KW-1185">Reference proteome</keyword>
<name>A0ABN4JY70_9BACL</name>
<dbReference type="Gene3D" id="3.40.50.1820">
    <property type="entry name" value="alpha/beta hydrolase"/>
    <property type="match status" value="1"/>
</dbReference>
<reference evidence="2" key="1">
    <citation type="submission" date="2016-01" db="EMBL/GenBank/DDBJ databases">
        <title>Complete genome of Planococcus kocurri type strain.</title>
        <authorList>
            <person name="See-Too W.S."/>
        </authorList>
    </citation>
    <scope>NUCLEOTIDE SEQUENCE [LARGE SCALE GENOMIC DNA]</scope>
    <source>
        <strain evidence="2">ATCC 43650</strain>
    </source>
</reference>